<accession>Q11L44</accession>
<dbReference type="EMBL" id="CP000390">
    <property type="protein sequence ID" value="ABG61881.1"/>
    <property type="molecule type" value="Genomic_DNA"/>
</dbReference>
<dbReference type="PANTHER" id="PTHR30482:SF20">
    <property type="entry name" value="HIGH-AFFINITY BRANCHED-CHAIN AMINO ACID TRANSPORT SYSTEM PERMEASE PROTEIN LIVM"/>
    <property type="match status" value="1"/>
</dbReference>
<gene>
    <name evidence="7" type="ordered locus">Meso_0477</name>
</gene>
<organism evidence="7">
    <name type="scientific">Chelativorans sp. (strain BNC1)</name>
    <dbReference type="NCBI Taxonomy" id="266779"/>
    <lineage>
        <taxon>Bacteria</taxon>
        <taxon>Pseudomonadati</taxon>
        <taxon>Pseudomonadota</taxon>
        <taxon>Alphaproteobacteria</taxon>
        <taxon>Hyphomicrobiales</taxon>
        <taxon>Phyllobacteriaceae</taxon>
        <taxon>Chelativorans</taxon>
    </lineage>
</organism>
<feature type="transmembrane region" description="Helical" evidence="6">
    <location>
        <begin position="240"/>
        <end position="268"/>
    </location>
</feature>
<feature type="transmembrane region" description="Helical" evidence="6">
    <location>
        <begin position="160"/>
        <end position="179"/>
    </location>
</feature>
<dbReference type="AlphaFoldDB" id="Q11L44"/>
<dbReference type="Pfam" id="PF02653">
    <property type="entry name" value="BPD_transp_2"/>
    <property type="match status" value="1"/>
</dbReference>
<dbReference type="STRING" id="266779.Meso_0477"/>
<dbReference type="HOGENOM" id="CLU_031365_2_1_5"/>
<dbReference type="InterPro" id="IPR001851">
    <property type="entry name" value="ABC_transp_permease"/>
</dbReference>
<dbReference type="CDD" id="cd06581">
    <property type="entry name" value="TM_PBP1_LivM_like"/>
    <property type="match status" value="1"/>
</dbReference>
<evidence type="ECO:0000313" key="7">
    <source>
        <dbReference type="EMBL" id="ABG61881.1"/>
    </source>
</evidence>
<proteinExistence type="predicted"/>
<feature type="transmembrane region" description="Helical" evidence="6">
    <location>
        <begin position="12"/>
        <end position="27"/>
    </location>
</feature>
<dbReference type="GO" id="GO:0015658">
    <property type="term" value="F:branched-chain amino acid transmembrane transporter activity"/>
    <property type="evidence" value="ECO:0007669"/>
    <property type="project" value="InterPro"/>
</dbReference>
<name>Q11L44_CHESB</name>
<keyword evidence="5 6" id="KW-0472">Membrane</keyword>
<dbReference type="KEGG" id="mes:Meso_0477"/>
<dbReference type="PANTHER" id="PTHR30482">
    <property type="entry name" value="HIGH-AFFINITY BRANCHED-CHAIN AMINO ACID TRANSPORT SYSTEM PERMEASE"/>
    <property type="match status" value="1"/>
</dbReference>
<keyword evidence="4 6" id="KW-1133">Transmembrane helix</keyword>
<evidence type="ECO:0000256" key="6">
    <source>
        <dbReference type="SAM" id="Phobius"/>
    </source>
</evidence>
<dbReference type="eggNOG" id="COG4177">
    <property type="taxonomic scope" value="Bacteria"/>
</dbReference>
<protein>
    <submittedName>
        <fullName evidence="7">Amino acid/amide ABC transporter membrane protein 2, HAAT family</fullName>
    </submittedName>
</protein>
<evidence type="ECO:0000256" key="3">
    <source>
        <dbReference type="ARBA" id="ARBA00022692"/>
    </source>
</evidence>
<feature type="transmembrane region" description="Helical" evidence="6">
    <location>
        <begin position="111"/>
        <end position="130"/>
    </location>
</feature>
<feature type="transmembrane region" description="Helical" evidence="6">
    <location>
        <begin position="210"/>
        <end position="234"/>
    </location>
</feature>
<evidence type="ECO:0000256" key="2">
    <source>
        <dbReference type="ARBA" id="ARBA00022475"/>
    </source>
</evidence>
<keyword evidence="2" id="KW-1003">Cell membrane</keyword>
<sequence precursor="true">MDRTAIMKKPLIYGGLAAALLAVPLLTNGYTQYVVNLVTVYVVLGVGLNILLGYAGQFAFANAAFMGIGAYITAILSSQLGLPFWVCIPAAGVVTALIGTACAVPAMRMASIYLALVTFAFAELMVWVFINWKGVTNGSNGIGVSAPDLFGYVFRGDQRLYYLLLPCCLTMLWLASRILKSYIGRSFVIIRESEIVARCNGIDVSRTKMIAFGLSAFFGGVGGALFAYTVGLVLPQSFGLFQLVIHIAIVVLGGMASLAGAIIGALLLTTLPEFLRDFQSLQEVMFGTALVIVAIFMPRGIAGALTRFGILPREMLVRGIVRERRPVATPGRDQDLEPIGVGVTHD</sequence>
<feature type="transmembrane region" description="Helical" evidence="6">
    <location>
        <begin position="59"/>
        <end position="76"/>
    </location>
</feature>
<dbReference type="GO" id="GO:0005886">
    <property type="term" value="C:plasma membrane"/>
    <property type="evidence" value="ECO:0007669"/>
    <property type="project" value="UniProtKB-SubCell"/>
</dbReference>
<dbReference type="InterPro" id="IPR043428">
    <property type="entry name" value="LivM-like"/>
</dbReference>
<evidence type="ECO:0000256" key="4">
    <source>
        <dbReference type="ARBA" id="ARBA00022989"/>
    </source>
</evidence>
<feature type="transmembrane region" description="Helical" evidence="6">
    <location>
        <begin position="289"/>
        <end position="310"/>
    </location>
</feature>
<reference evidence="7" key="1">
    <citation type="submission" date="2006-06" db="EMBL/GenBank/DDBJ databases">
        <title>Complete sequence of chromosome of Chelativorans sp. BNC1.</title>
        <authorList>
            <consortium name="US DOE Joint Genome Institute"/>
            <person name="Copeland A."/>
            <person name="Lucas S."/>
            <person name="Lapidus A."/>
            <person name="Barry K."/>
            <person name="Detter J.C."/>
            <person name="Glavina del Rio T."/>
            <person name="Hammon N."/>
            <person name="Israni S."/>
            <person name="Dalin E."/>
            <person name="Tice H."/>
            <person name="Pitluck S."/>
            <person name="Chertkov O."/>
            <person name="Brettin T."/>
            <person name="Bruce D."/>
            <person name="Han C."/>
            <person name="Tapia R."/>
            <person name="Gilna P."/>
            <person name="Schmutz J."/>
            <person name="Larimer F."/>
            <person name="Land M."/>
            <person name="Hauser L."/>
            <person name="Kyrpides N."/>
            <person name="Mikhailova N."/>
            <person name="Richardson P."/>
        </authorList>
    </citation>
    <scope>NUCLEOTIDE SEQUENCE</scope>
    <source>
        <strain evidence="7">BNC1</strain>
    </source>
</reference>
<dbReference type="OrthoDB" id="9804361at2"/>
<evidence type="ECO:0000256" key="1">
    <source>
        <dbReference type="ARBA" id="ARBA00004651"/>
    </source>
</evidence>
<feature type="transmembrane region" description="Helical" evidence="6">
    <location>
        <begin position="33"/>
        <end position="52"/>
    </location>
</feature>
<comment type="subcellular location">
    <subcellularLocation>
        <location evidence="1">Cell membrane</location>
        <topology evidence="1">Multi-pass membrane protein</topology>
    </subcellularLocation>
</comment>
<feature type="transmembrane region" description="Helical" evidence="6">
    <location>
        <begin position="82"/>
        <end position="104"/>
    </location>
</feature>
<evidence type="ECO:0000256" key="5">
    <source>
        <dbReference type="ARBA" id="ARBA00023136"/>
    </source>
</evidence>
<keyword evidence="3 6" id="KW-0812">Transmembrane</keyword>